<sequence length="280" mass="30977">MERIDLSAGTVEYLDTGGAGPVLVFVHGLTMDGTVWRKVVDALVPDFRCILPTLPLGSHRIPMRADADLSLRAMGLLVGEFVAALDLREVTLVQNDWGGVQVLIAHGDTSRLAGVVLTPSEAFDNYPPGLPGRAVAVAVALPGGARALMWSLKFRAMRRAPGGWGWMSKRPIPDEVMDGWFRPATEDPLIRRDLVKYARSVPADATLLRWAEANRAFDRPVRVLWATEDRVMPREHGRRLAELYPRGELHEVDDSYTLVPEDCPEAIVSAIRDFVPLRRA</sequence>
<dbReference type="AlphaFoldDB" id="A0A1G8GPV8"/>
<keyword evidence="3" id="KW-1185">Reference proteome</keyword>
<reference evidence="2 3" key="1">
    <citation type="submission" date="2016-10" db="EMBL/GenBank/DDBJ databases">
        <authorList>
            <person name="de Groot N.N."/>
        </authorList>
    </citation>
    <scope>NUCLEOTIDE SEQUENCE [LARGE SCALE GENOMIC DNA]</scope>
    <source>
        <strain evidence="2 3">DSM 44892</strain>
    </source>
</reference>
<protein>
    <submittedName>
        <fullName evidence="2">Pimeloyl-ACP methyl ester carboxylesterase</fullName>
    </submittedName>
</protein>
<dbReference type="Gene3D" id="3.40.50.1820">
    <property type="entry name" value="alpha/beta hydrolase"/>
    <property type="match status" value="1"/>
</dbReference>
<dbReference type="InterPro" id="IPR000073">
    <property type="entry name" value="AB_hydrolase_1"/>
</dbReference>
<dbReference type="SUPFAM" id="SSF53474">
    <property type="entry name" value="alpha/beta-Hydrolases"/>
    <property type="match status" value="1"/>
</dbReference>
<dbReference type="Proteomes" id="UP000183263">
    <property type="component" value="Unassembled WGS sequence"/>
</dbReference>
<dbReference type="EMBL" id="FNDN01000004">
    <property type="protein sequence ID" value="SDH96455.1"/>
    <property type="molecule type" value="Genomic_DNA"/>
</dbReference>
<dbReference type="Pfam" id="PF12697">
    <property type="entry name" value="Abhydrolase_6"/>
    <property type="match status" value="1"/>
</dbReference>
<proteinExistence type="predicted"/>
<dbReference type="GO" id="GO:0003824">
    <property type="term" value="F:catalytic activity"/>
    <property type="evidence" value="ECO:0007669"/>
    <property type="project" value="UniProtKB-ARBA"/>
</dbReference>
<evidence type="ECO:0000313" key="3">
    <source>
        <dbReference type="Proteomes" id="UP000183263"/>
    </source>
</evidence>
<dbReference type="InterPro" id="IPR029058">
    <property type="entry name" value="AB_hydrolase_fold"/>
</dbReference>
<dbReference type="RefSeq" id="WP_072737117.1">
    <property type="nucleotide sequence ID" value="NZ_CP048813.1"/>
</dbReference>
<gene>
    <name evidence="2" type="ORF">SAMN05444695_104168</name>
</gene>
<feature type="domain" description="AB hydrolase-1" evidence="1">
    <location>
        <begin position="23"/>
        <end position="269"/>
    </location>
</feature>
<name>A0A1G8GPV8_9NOCA</name>
<evidence type="ECO:0000259" key="1">
    <source>
        <dbReference type="Pfam" id="PF12697"/>
    </source>
</evidence>
<dbReference type="PANTHER" id="PTHR43798">
    <property type="entry name" value="MONOACYLGLYCEROL LIPASE"/>
    <property type="match status" value="1"/>
</dbReference>
<accession>A0A1G8GPV8</accession>
<dbReference type="InterPro" id="IPR050266">
    <property type="entry name" value="AB_hydrolase_sf"/>
</dbReference>
<dbReference type="OrthoDB" id="3400345at2"/>
<evidence type="ECO:0000313" key="2">
    <source>
        <dbReference type="EMBL" id="SDH96455.1"/>
    </source>
</evidence>
<organism evidence="2 3">
    <name type="scientific">Rhodococcus triatomae</name>
    <dbReference type="NCBI Taxonomy" id="300028"/>
    <lineage>
        <taxon>Bacteria</taxon>
        <taxon>Bacillati</taxon>
        <taxon>Actinomycetota</taxon>
        <taxon>Actinomycetes</taxon>
        <taxon>Mycobacteriales</taxon>
        <taxon>Nocardiaceae</taxon>
        <taxon>Rhodococcus</taxon>
    </lineage>
</organism>